<keyword evidence="2" id="KW-1185">Reference proteome</keyword>
<protein>
    <submittedName>
        <fullName evidence="1">Uncharacterized protein</fullName>
    </submittedName>
</protein>
<dbReference type="EMBL" id="JYDI01001877">
    <property type="protein sequence ID" value="KRY26285.1"/>
    <property type="molecule type" value="Genomic_DNA"/>
</dbReference>
<name>A0A0V1ANQ8_TRIBR</name>
<evidence type="ECO:0000313" key="2">
    <source>
        <dbReference type="Proteomes" id="UP000054653"/>
    </source>
</evidence>
<organism evidence="1 2">
    <name type="scientific">Trichinella britovi</name>
    <name type="common">Parasitic roundworm</name>
    <dbReference type="NCBI Taxonomy" id="45882"/>
    <lineage>
        <taxon>Eukaryota</taxon>
        <taxon>Metazoa</taxon>
        <taxon>Ecdysozoa</taxon>
        <taxon>Nematoda</taxon>
        <taxon>Enoplea</taxon>
        <taxon>Dorylaimia</taxon>
        <taxon>Trichinellida</taxon>
        <taxon>Trichinellidae</taxon>
        <taxon>Trichinella</taxon>
    </lineage>
</organism>
<proteinExistence type="predicted"/>
<evidence type="ECO:0000313" key="1">
    <source>
        <dbReference type="EMBL" id="KRY26285.1"/>
    </source>
</evidence>
<comment type="caution">
    <text evidence="1">The sequence shown here is derived from an EMBL/GenBank/DDBJ whole genome shotgun (WGS) entry which is preliminary data.</text>
</comment>
<dbReference type="Proteomes" id="UP000054653">
    <property type="component" value="Unassembled WGS sequence"/>
</dbReference>
<accession>A0A0V1ANQ8</accession>
<sequence>MFGRKETTRASFRQKAEQHNPLASIKVAVAGERAHFPLTLCSVR</sequence>
<gene>
    <name evidence="1" type="ORF">T03_8270</name>
</gene>
<dbReference type="AlphaFoldDB" id="A0A0V1ANQ8"/>
<reference evidence="1 2" key="1">
    <citation type="submission" date="2015-01" db="EMBL/GenBank/DDBJ databases">
        <title>Evolution of Trichinella species and genotypes.</title>
        <authorList>
            <person name="Korhonen P.K."/>
            <person name="Edoardo P."/>
            <person name="Giuseppe L.R."/>
            <person name="Gasser R.B."/>
        </authorList>
    </citation>
    <scope>NUCLEOTIDE SEQUENCE [LARGE SCALE GENOMIC DNA]</scope>
    <source>
        <strain evidence="1">ISS120</strain>
    </source>
</reference>